<dbReference type="Proteomes" id="UP000823775">
    <property type="component" value="Unassembled WGS sequence"/>
</dbReference>
<gene>
    <name evidence="2" type="ORF">HAX54_052714</name>
</gene>
<evidence type="ECO:0000313" key="3">
    <source>
        <dbReference type="Proteomes" id="UP000823775"/>
    </source>
</evidence>
<feature type="compositionally biased region" description="Polar residues" evidence="1">
    <location>
        <begin position="53"/>
        <end position="63"/>
    </location>
</feature>
<accession>A0ABS8WQU7</accession>
<feature type="non-terminal residue" evidence="2">
    <location>
        <position position="1"/>
    </location>
</feature>
<reference evidence="2 3" key="1">
    <citation type="journal article" date="2021" name="BMC Genomics">
        <title>Datura genome reveals duplications of psychoactive alkaloid biosynthetic genes and high mutation rate following tissue culture.</title>
        <authorList>
            <person name="Rajewski A."/>
            <person name="Carter-House D."/>
            <person name="Stajich J."/>
            <person name="Litt A."/>
        </authorList>
    </citation>
    <scope>NUCLEOTIDE SEQUENCE [LARGE SCALE GENOMIC DNA]</scope>
    <source>
        <strain evidence="2">AR-01</strain>
    </source>
</reference>
<proteinExistence type="predicted"/>
<protein>
    <submittedName>
        <fullName evidence="2">Uncharacterized protein</fullName>
    </submittedName>
</protein>
<dbReference type="EMBL" id="JACEIK010009639">
    <property type="protein sequence ID" value="MCE3052479.1"/>
    <property type="molecule type" value="Genomic_DNA"/>
</dbReference>
<name>A0ABS8WQU7_DATST</name>
<keyword evidence="3" id="KW-1185">Reference proteome</keyword>
<evidence type="ECO:0000313" key="2">
    <source>
        <dbReference type="EMBL" id="MCE3052479.1"/>
    </source>
</evidence>
<feature type="region of interest" description="Disordered" evidence="1">
    <location>
        <begin position="53"/>
        <end position="76"/>
    </location>
</feature>
<evidence type="ECO:0000256" key="1">
    <source>
        <dbReference type="SAM" id="MobiDB-lite"/>
    </source>
</evidence>
<comment type="caution">
    <text evidence="2">The sequence shown here is derived from an EMBL/GenBank/DDBJ whole genome shotgun (WGS) entry which is preliminary data.</text>
</comment>
<sequence length="76" mass="8205">IKAKIVHCHAHATSGARRQHFSATACATWYNIGAMAWASFSSSSGMECAARQACSNGQRSKPTSTRKRSYNSKSNP</sequence>
<organism evidence="2 3">
    <name type="scientific">Datura stramonium</name>
    <name type="common">Jimsonweed</name>
    <name type="synonym">Common thornapple</name>
    <dbReference type="NCBI Taxonomy" id="4076"/>
    <lineage>
        <taxon>Eukaryota</taxon>
        <taxon>Viridiplantae</taxon>
        <taxon>Streptophyta</taxon>
        <taxon>Embryophyta</taxon>
        <taxon>Tracheophyta</taxon>
        <taxon>Spermatophyta</taxon>
        <taxon>Magnoliopsida</taxon>
        <taxon>eudicotyledons</taxon>
        <taxon>Gunneridae</taxon>
        <taxon>Pentapetalae</taxon>
        <taxon>asterids</taxon>
        <taxon>lamiids</taxon>
        <taxon>Solanales</taxon>
        <taxon>Solanaceae</taxon>
        <taxon>Solanoideae</taxon>
        <taxon>Datureae</taxon>
        <taxon>Datura</taxon>
    </lineage>
</organism>